<feature type="transmembrane region" description="Helical" evidence="1">
    <location>
        <begin position="316"/>
        <end position="335"/>
    </location>
</feature>
<evidence type="ECO:0008006" key="4">
    <source>
        <dbReference type="Google" id="ProtNLM"/>
    </source>
</evidence>
<organism evidence="2 3">
    <name type="scientific">Fusarium beomiforme</name>
    <dbReference type="NCBI Taxonomy" id="44412"/>
    <lineage>
        <taxon>Eukaryota</taxon>
        <taxon>Fungi</taxon>
        <taxon>Dikarya</taxon>
        <taxon>Ascomycota</taxon>
        <taxon>Pezizomycotina</taxon>
        <taxon>Sordariomycetes</taxon>
        <taxon>Hypocreomycetidae</taxon>
        <taxon>Hypocreales</taxon>
        <taxon>Nectriaceae</taxon>
        <taxon>Fusarium</taxon>
        <taxon>Fusarium burgessii species complex</taxon>
    </lineage>
</organism>
<sequence>MGDPFSISTGIAGLISLGITLGNGLHTYFSAIKDRHSDIETAQKSLGLFQFNIHILRSNEAKISRHHGLAADGLTLGVINCEAHLKSLEDLLNELTNTEGSTTLKQTLRKQKMISRYPFDKKKLVQLQEQLSGANTALHNFIFTLLLESVLDISKNLEALTVASEARNPSTQTISKMVGTQLSIAAPKKENSTLDIALFPARTAQKLPTTSNGSTAQHSGLSNLDLELVSRSSARIFKQFIKANSKPRYLQNTEWETRLCNNLAASICSCGILANNSSQLYQVSRGFTIYKRGLTAGYHLPGCPFYARYQREASKVLLRLSWLLSIFSIAFTFSISKENPSGYYNIAFNLRSCHIVKNSPALEFFVRGDYDKASHTFFAVLHDYYMKYGVENMAEGIIQQLRIFYESGKSSPFDIDEDGNNIAHRCIEVSNTPLVIDCL</sequence>
<accession>A0A9P5AGQ6</accession>
<gene>
    <name evidence="2" type="ORF">FBEOM_7663</name>
</gene>
<protein>
    <recommendedName>
        <fullName evidence="4">Fungal N-terminal domain-containing protein</fullName>
    </recommendedName>
</protein>
<dbReference type="OrthoDB" id="1577640at2759"/>
<dbReference type="AlphaFoldDB" id="A0A9P5AGQ6"/>
<keyword evidence="1" id="KW-0472">Membrane</keyword>
<comment type="caution">
    <text evidence="2">The sequence shown here is derived from an EMBL/GenBank/DDBJ whole genome shotgun (WGS) entry which is preliminary data.</text>
</comment>
<evidence type="ECO:0000313" key="3">
    <source>
        <dbReference type="Proteomes" id="UP000730481"/>
    </source>
</evidence>
<name>A0A9P5AGQ6_9HYPO</name>
<keyword evidence="3" id="KW-1185">Reference proteome</keyword>
<evidence type="ECO:0000313" key="2">
    <source>
        <dbReference type="EMBL" id="KAF4338394.1"/>
    </source>
</evidence>
<reference evidence="2" key="1">
    <citation type="journal article" date="2017" name="Mycologia">
        <title>Fusarium algeriense, sp. nov., a novel toxigenic crown rot pathogen of durum wheat from Algeria is nested in the Fusarium burgessii species complex.</title>
        <authorList>
            <person name="Laraba I."/>
            <person name="Keddad A."/>
            <person name="Boureghda H."/>
            <person name="Abdallah N."/>
            <person name="Vaughan M.M."/>
            <person name="Proctor R.H."/>
            <person name="Busman M."/>
            <person name="O'Donnell K."/>
        </authorList>
    </citation>
    <scope>NUCLEOTIDE SEQUENCE</scope>
    <source>
        <strain evidence="2">NRRL 25174</strain>
    </source>
</reference>
<reference evidence="2" key="2">
    <citation type="submission" date="2020-02" db="EMBL/GenBank/DDBJ databases">
        <title>Identification and distribution of gene clusters putatively required for synthesis of sphingolipid metabolism inhibitors in phylogenetically diverse species of the filamentous fungus Fusarium.</title>
        <authorList>
            <person name="Kim H.-S."/>
            <person name="Busman M."/>
            <person name="Brown D.W."/>
            <person name="Divon H."/>
            <person name="Uhlig S."/>
            <person name="Proctor R.H."/>
        </authorList>
    </citation>
    <scope>NUCLEOTIDE SEQUENCE</scope>
    <source>
        <strain evidence="2">NRRL 25174</strain>
    </source>
</reference>
<dbReference type="EMBL" id="PVQB02000347">
    <property type="protein sequence ID" value="KAF4338394.1"/>
    <property type="molecule type" value="Genomic_DNA"/>
</dbReference>
<proteinExistence type="predicted"/>
<keyword evidence="1" id="KW-0812">Transmembrane</keyword>
<keyword evidence="1" id="KW-1133">Transmembrane helix</keyword>
<dbReference type="Proteomes" id="UP000730481">
    <property type="component" value="Unassembled WGS sequence"/>
</dbReference>
<evidence type="ECO:0000256" key="1">
    <source>
        <dbReference type="SAM" id="Phobius"/>
    </source>
</evidence>
<feature type="transmembrane region" description="Helical" evidence="1">
    <location>
        <begin position="6"/>
        <end position="25"/>
    </location>
</feature>